<dbReference type="AlphaFoldDB" id="A0A0E9URM3"/>
<reference evidence="1" key="2">
    <citation type="journal article" date="2015" name="Fish Shellfish Immunol.">
        <title>Early steps in the European eel (Anguilla anguilla)-Vibrio vulnificus interaction in the gills: Role of the RtxA13 toxin.</title>
        <authorList>
            <person name="Callol A."/>
            <person name="Pajuelo D."/>
            <person name="Ebbesson L."/>
            <person name="Teles M."/>
            <person name="MacKenzie S."/>
            <person name="Amaro C."/>
        </authorList>
    </citation>
    <scope>NUCLEOTIDE SEQUENCE</scope>
</reference>
<dbReference type="EMBL" id="GBXM01040053">
    <property type="protein sequence ID" value="JAH68524.1"/>
    <property type="molecule type" value="Transcribed_RNA"/>
</dbReference>
<reference evidence="1" key="1">
    <citation type="submission" date="2014-11" db="EMBL/GenBank/DDBJ databases">
        <authorList>
            <person name="Amaro Gonzalez C."/>
        </authorList>
    </citation>
    <scope>NUCLEOTIDE SEQUENCE</scope>
</reference>
<evidence type="ECO:0000313" key="1">
    <source>
        <dbReference type="EMBL" id="JAH68524.1"/>
    </source>
</evidence>
<proteinExistence type="predicted"/>
<accession>A0A0E9URM3</accession>
<sequence length="48" mass="5752">MKVNRCRIPNIVLICTFLQEKTHSNVLQKIQNREKSNIADLKRRKCNR</sequence>
<protein>
    <submittedName>
        <fullName evidence="1">Uncharacterized protein</fullName>
    </submittedName>
</protein>
<name>A0A0E9URM3_ANGAN</name>
<organism evidence="1">
    <name type="scientific">Anguilla anguilla</name>
    <name type="common">European freshwater eel</name>
    <name type="synonym">Muraena anguilla</name>
    <dbReference type="NCBI Taxonomy" id="7936"/>
    <lineage>
        <taxon>Eukaryota</taxon>
        <taxon>Metazoa</taxon>
        <taxon>Chordata</taxon>
        <taxon>Craniata</taxon>
        <taxon>Vertebrata</taxon>
        <taxon>Euteleostomi</taxon>
        <taxon>Actinopterygii</taxon>
        <taxon>Neopterygii</taxon>
        <taxon>Teleostei</taxon>
        <taxon>Anguilliformes</taxon>
        <taxon>Anguillidae</taxon>
        <taxon>Anguilla</taxon>
    </lineage>
</organism>